<gene>
    <name evidence="2" type="ORF">BDV27DRAFT_139299</name>
</gene>
<keyword evidence="1" id="KW-0812">Transmembrane</keyword>
<dbReference type="EMBL" id="ML738016">
    <property type="protein sequence ID" value="KAE8357457.1"/>
    <property type="molecule type" value="Genomic_DNA"/>
</dbReference>
<dbReference type="GeneID" id="43653870"/>
<sequence>MTIMRRSPTLFNEYSNAMSLYTRVQLATVMILDLIVLRAATIVLNVTYTLSQEAATASYNLVCGFPETGPRKVLIMNSISVKSGCIPYLYQPFGR</sequence>
<evidence type="ECO:0000313" key="3">
    <source>
        <dbReference type="Proteomes" id="UP000326268"/>
    </source>
</evidence>
<keyword evidence="1" id="KW-0472">Membrane</keyword>
<dbReference type="RefSeq" id="XP_031920538.1">
    <property type="nucleotide sequence ID" value="XM_032069424.1"/>
</dbReference>
<reference evidence="2 3" key="1">
    <citation type="submission" date="2019-04" db="EMBL/GenBank/DDBJ databases">
        <title>Friends and foes A comparative genomics studyof 23 Aspergillus species from section Flavi.</title>
        <authorList>
            <consortium name="DOE Joint Genome Institute"/>
            <person name="Kjaerbolling I."/>
            <person name="Vesth T."/>
            <person name="Frisvad J.C."/>
            <person name="Nybo J.L."/>
            <person name="Theobald S."/>
            <person name="Kildgaard S."/>
            <person name="Isbrandt T."/>
            <person name="Kuo A."/>
            <person name="Sato A."/>
            <person name="Lyhne E.K."/>
            <person name="Kogle M.E."/>
            <person name="Wiebenga A."/>
            <person name="Kun R.S."/>
            <person name="Lubbers R.J."/>
            <person name="Makela M.R."/>
            <person name="Barry K."/>
            <person name="Chovatia M."/>
            <person name="Clum A."/>
            <person name="Daum C."/>
            <person name="Haridas S."/>
            <person name="He G."/>
            <person name="LaButti K."/>
            <person name="Lipzen A."/>
            <person name="Mondo S."/>
            <person name="Riley R."/>
            <person name="Salamov A."/>
            <person name="Simmons B.A."/>
            <person name="Magnuson J.K."/>
            <person name="Henrissat B."/>
            <person name="Mortensen U.H."/>
            <person name="Larsen T.O."/>
            <person name="Devries R.P."/>
            <person name="Grigoriev I.V."/>
            <person name="Machida M."/>
            <person name="Baker S.E."/>
            <person name="Andersen M.R."/>
        </authorList>
    </citation>
    <scope>NUCLEOTIDE SEQUENCE [LARGE SCALE GENOMIC DNA]</scope>
    <source>
        <strain evidence="2 3">CBS 763.97</strain>
    </source>
</reference>
<evidence type="ECO:0000313" key="2">
    <source>
        <dbReference type="EMBL" id="KAE8357457.1"/>
    </source>
</evidence>
<organism evidence="2 3">
    <name type="scientific">Aspergillus caelatus</name>
    <dbReference type="NCBI Taxonomy" id="61420"/>
    <lineage>
        <taxon>Eukaryota</taxon>
        <taxon>Fungi</taxon>
        <taxon>Dikarya</taxon>
        <taxon>Ascomycota</taxon>
        <taxon>Pezizomycotina</taxon>
        <taxon>Eurotiomycetes</taxon>
        <taxon>Eurotiomycetidae</taxon>
        <taxon>Eurotiales</taxon>
        <taxon>Aspergillaceae</taxon>
        <taxon>Aspergillus</taxon>
        <taxon>Aspergillus subgen. Circumdati</taxon>
    </lineage>
</organism>
<keyword evidence="3" id="KW-1185">Reference proteome</keyword>
<proteinExistence type="predicted"/>
<evidence type="ECO:0000256" key="1">
    <source>
        <dbReference type="SAM" id="Phobius"/>
    </source>
</evidence>
<accession>A0A5N6ZIK0</accession>
<dbReference type="AlphaFoldDB" id="A0A5N6ZIK0"/>
<keyword evidence="1" id="KW-1133">Transmembrane helix</keyword>
<dbReference type="OrthoDB" id="4417139at2759"/>
<dbReference type="Proteomes" id="UP000326268">
    <property type="component" value="Unassembled WGS sequence"/>
</dbReference>
<name>A0A5N6ZIK0_9EURO</name>
<feature type="transmembrane region" description="Helical" evidence="1">
    <location>
        <begin position="20"/>
        <end position="44"/>
    </location>
</feature>
<protein>
    <submittedName>
        <fullName evidence="2">Uncharacterized protein</fullName>
    </submittedName>
</protein>